<evidence type="ECO:0000256" key="2">
    <source>
        <dbReference type="ARBA" id="ARBA00022553"/>
    </source>
</evidence>
<dbReference type="NCBIfam" id="NF003417">
    <property type="entry name" value="PRK04813.1"/>
    <property type="match status" value="4"/>
</dbReference>
<dbReference type="Gene3D" id="1.10.1200.10">
    <property type="entry name" value="ACP-like"/>
    <property type="match status" value="4"/>
</dbReference>
<dbReference type="Gene3D" id="3.30.300.30">
    <property type="match status" value="4"/>
</dbReference>
<dbReference type="SUPFAM" id="SSF47336">
    <property type="entry name" value="ACP-like"/>
    <property type="match status" value="4"/>
</dbReference>
<dbReference type="PROSITE" id="PS50075">
    <property type="entry name" value="CARRIER"/>
    <property type="match status" value="4"/>
</dbReference>
<dbReference type="SUPFAM" id="SSF56801">
    <property type="entry name" value="Acetyl-CoA synthetase-like"/>
    <property type="match status" value="4"/>
</dbReference>
<feature type="domain" description="Carrier" evidence="4">
    <location>
        <begin position="4072"/>
        <end position="4149"/>
    </location>
</feature>
<dbReference type="EMBL" id="JAGTJR010000015">
    <property type="protein sequence ID" value="KAH7048284.1"/>
    <property type="molecule type" value="Genomic_DNA"/>
</dbReference>
<dbReference type="InterPro" id="IPR001242">
    <property type="entry name" value="Condensation_dom"/>
</dbReference>
<dbReference type="CDD" id="cd05918">
    <property type="entry name" value="A_NRPS_SidN3_like"/>
    <property type="match status" value="4"/>
</dbReference>
<dbReference type="SUPFAM" id="SSF52777">
    <property type="entry name" value="CoA-dependent acyltransferases"/>
    <property type="match status" value="8"/>
</dbReference>
<keyword evidence="2" id="KW-0597">Phosphoprotein</keyword>
<dbReference type="InterPro" id="IPR000873">
    <property type="entry name" value="AMP-dep_synth/lig_dom"/>
</dbReference>
<dbReference type="InterPro" id="IPR036736">
    <property type="entry name" value="ACP-like_sf"/>
</dbReference>
<comment type="caution">
    <text evidence="5">The sequence shown here is derived from an EMBL/GenBank/DDBJ whole genome shotgun (WGS) entry which is preliminary data.</text>
</comment>
<dbReference type="PANTHER" id="PTHR45527:SF1">
    <property type="entry name" value="FATTY ACID SYNTHASE"/>
    <property type="match status" value="1"/>
</dbReference>
<dbReference type="Gene3D" id="3.30.559.30">
    <property type="entry name" value="Nonribosomal peptide synthetase, condensation domain"/>
    <property type="match status" value="4"/>
</dbReference>
<gene>
    <name evidence="5" type="ORF">B0J12DRAFT_110012</name>
</gene>
<dbReference type="Proteomes" id="UP000774617">
    <property type="component" value="Unassembled WGS sequence"/>
</dbReference>
<dbReference type="Gene3D" id="3.40.50.12780">
    <property type="entry name" value="N-terminal domain of ligase-like"/>
    <property type="match status" value="4"/>
</dbReference>
<dbReference type="Gene3D" id="3.30.559.10">
    <property type="entry name" value="Chloramphenicol acetyltransferase-like domain"/>
    <property type="match status" value="4"/>
</dbReference>
<dbReference type="PANTHER" id="PTHR45527">
    <property type="entry name" value="NONRIBOSOMAL PEPTIDE SYNTHETASE"/>
    <property type="match status" value="1"/>
</dbReference>
<dbReference type="PROSITE" id="PS00012">
    <property type="entry name" value="PHOSPHOPANTETHEINE"/>
    <property type="match status" value="3"/>
</dbReference>
<protein>
    <recommendedName>
        <fullName evidence="4">Carrier domain-containing protein</fullName>
    </recommendedName>
</protein>
<dbReference type="InterPro" id="IPR023213">
    <property type="entry name" value="CAT-like_dom_sf"/>
</dbReference>
<keyword evidence="3" id="KW-0436">Ligase</keyword>
<dbReference type="InterPro" id="IPR009081">
    <property type="entry name" value="PP-bd_ACP"/>
</dbReference>
<dbReference type="CDD" id="cd19545">
    <property type="entry name" value="FUM14_C_NRPS-like"/>
    <property type="match status" value="3"/>
</dbReference>
<keyword evidence="6" id="KW-1185">Reference proteome</keyword>
<dbReference type="InterPro" id="IPR020845">
    <property type="entry name" value="AMP-binding_CS"/>
</dbReference>
<evidence type="ECO:0000259" key="4">
    <source>
        <dbReference type="PROSITE" id="PS50075"/>
    </source>
</evidence>
<keyword evidence="1" id="KW-0596">Phosphopantetheine</keyword>
<dbReference type="InterPro" id="IPR010071">
    <property type="entry name" value="AA_adenyl_dom"/>
</dbReference>
<dbReference type="PROSITE" id="PS00455">
    <property type="entry name" value="AMP_BINDING"/>
    <property type="match status" value="4"/>
</dbReference>
<reference evidence="5 6" key="1">
    <citation type="journal article" date="2021" name="Nat. Commun.">
        <title>Genetic determinants of endophytism in the Arabidopsis root mycobiome.</title>
        <authorList>
            <person name="Mesny F."/>
            <person name="Miyauchi S."/>
            <person name="Thiergart T."/>
            <person name="Pickel B."/>
            <person name="Atanasova L."/>
            <person name="Karlsson M."/>
            <person name="Huettel B."/>
            <person name="Barry K.W."/>
            <person name="Haridas S."/>
            <person name="Chen C."/>
            <person name="Bauer D."/>
            <person name="Andreopoulos W."/>
            <person name="Pangilinan J."/>
            <person name="LaButti K."/>
            <person name="Riley R."/>
            <person name="Lipzen A."/>
            <person name="Clum A."/>
            <person name="Drula E."/>
            <person name="Henrissat B."/>
            <person name="Kohler A."/>
            <person name="Grigoriev I.V."/>
            <person name="Martin F.M."/>
            <person name="Hacquard S."/>
        </authorList>
    </citation>
    <scope>NUCLEOTIDE SEQUENCE [LARGE SCALE GENOMIC DNA]</scope>
    <source>
        <strain evidence="5 6">MPI-SDFR-AT-0080</strain>
    </source>
</reference>
<feature type="domain" description="Carrier" evidence="4">
    <location>
        <begin position="1878"/>
        <end position="1954"/>
    </location>
</feature>
<dbReference type="Pfam" id="PF00550">
    <property type="entry name" value="PP-binding"/>
    <property type="match status" value="4"/>
</dbReference>
<dbReference type="InterPro" id="IPR020806">
    <property type="entry name" value="PKS_PP-bd"/>
</dbReference>
<feature type="domain" description="Carrier" evidence="4">
    <location>
        <begin position="2960"/>
        <end position="3036"/>
    </location>
</feature>
<dbReference type="Pfam" id="PF00668">
    <property type="entry name" value="Condensation"/>
    <property type="match status" value="4"/>
</dbReference>
<accession>A0ABQ8G8I8</accession>
<dbReference type="InterPro" id="IPR042099">
    <property type="entry name" value="ANL_N_sf"/>
</dbReference>
<dbReference type="SMART" id="SM00823">
    <property type="entry name" value="PKS_PP"/>
    <property type="match status" value="3"/>
</dbReference>
<organism evidence="5 6">
    <name type="scientific">Macrophomina phaseolina</name>
    <dbReference type="NCBI Taxonomy" id="35725"/>
    <lineage>
        <taxon>Eukaryota</taxon>
        <taxon>Fungi</taxon>
        <taxon>Dikarya</taxon>
        <taxon>Ascomycota</taxon>
        <taxon>Pezizomycotina</taxon>
        <taxon>Dothideomycetes</taxon>
        <taxon>Dothideomycetes incertae sedis</taxon>
        <taxon>Botryosphaeriales</taxon>
        <taxon>Botryosphaeriaceae</taxon>
        <taxon>Macrophomina</taxon>
    </lineage>
</organism>
<feature type="domain" description="Carrier" evidence="4">
    <location>
        <begin position="793"/>
        <end position="868"/>
    </location>
</feature>
<dbReference type="InterPro" id="IPR045851">
    <property type="entry name" value="AMP-bd_C_sf"/>
</dbReference>
<evidence type="ECO:0000313" key="5">
    <source>
        <dbReference type="EMBL" id="KAH7048284.1"/>
    </source>
</evidence>
<name>A0ABQ8G8I8_9PEZI</name>
<proteinExistence type="predicted"/>
<evidence type="ECO:0000256" key="3">
    <source>
        <dbReference type="ARBA" id="ARBA00022598"/>
    </source>
</evidence>
<evidence type="ECO:0000256" key="1">
    <source>
        <dbReference type="ARBA" id="ARBA00022450"/>
    </source>
</evidence>
<dbReference type="InterPro" id="IPR006162">
    <property type="entry name" value="Ppantetheine_attach_site"/>
</dbReference>
<sequence>MLATNLNTGDRFLTHPHANRRLSSRGISRGFWKDRSISHTAVKKAARDPMGAIDLQTIAEDTGCGSILSSGCSLSSSSPASERREYALGWRWLHLRAKNAAAAVGMTQAAATALDATFEAIRWTSQYTQMETSGLSRMRMAGMGGSNASTNGLRPCPRSAGHIAEQAPSCADHACQRLPTLIPPKRIECQRRCSYAGRTLPCGMPPTSPALAPYPSCCQAFLLSSTAAIMPHVTGHTRSSTAESVPESGPAFDMLGAADIERLWSWNRKATAPMGACVHELFEHQAALTPGRPALASWDGEMTYGELDQASSRLGSYLVKKYGVAVEDVVAFTFEKSLCAVVAMMGIMKAGGIVMPLDPRLPQSQWHSAMDAFGARIAVTSPTMASRIPSKYSNRILSVDHALLSAIPEHPAGGHCSDVRPENGVLLVQSSGTTGKPKGILQEHEAFSVSCRDHGAAMHITSESRTYQFAGYGFDTSFSDMFCTFMVGGCVCLPSDTDRINDLAGSMAAFGATGACLTPSAAEALMPEDVPTLKVLALGGEPLSERLLERWAPHVTLINIYGVTECIVWCTATKALRPGDSPTNIGHAVCGRTWIVEAEDHTRLAPIGSVGELLIEGPNMARNYYGNPDLTRKAFVEMPAFFGNGHRRFYRTGDLVKYADSNGSIEYIGRRDTQIKLAGQRIDLAQIEHCMQQCVPPRAQVCVVLASERRVLVGLVCEKYCAKSASGKPTWTAEGLRNALDKLLPAYMIPGAFFEINRLPSTATGKIDRRRLAEMSSDLLMECSEPGTALDSPPLTESQKLVQKLWVEVLGVRPERLHAKSNFLQLGDSVSAMKLANYARKAGLKIDVATVFSNPVLGDMANAAGHTGESESQPDDAKPFSLFGKIAPIETLEHALAAAAGQCGVPSSAIEDLYPSTSLQEGLMALSIKDPGAYIAHHVLQLQPSVDMVRFKAAVETVAAANPVLRTRLVSVNNKIVQAVIRGGLDWFSADDVTTYIAADKERPAEFGGPMIRLGLVQHPDHFELIFTAHHAVYDGWSIPLILEQVEKAYTNAFVAPSITFRSFISKLMETDRELSARYWSAQLQDFESMTFPPVPSTGREPRADRVLVHRCSFTRPPRTDITSATFIRAAWSILVGQHCLTDDVVIGTTLSGRAIPLPGIDEVVGPTIATVPVRVRLVPSQTVENFLRQLQDQSTEMIPHEQFGLRNISRLGAGADAACNFQSLLVVQPAVTLREGAAFQPDELRVVEEVRSYALTMQVRVEESELSLTANYDPVLLDGQYVTWLLHQMEHVVQRLLADPLALLQDVKAFGDRDAAQIAQWSPGPPEFVDRCVHEVFEDRVRESPNKVAVQAWDGDATYAELDEMSSRLAWHLSQLGVVAETTVPILSEKSLWTQVALLGTIKAGGTFVLLDPDHPPARLQGIVADVEAKFILSSVQYASLAQSLGSLRVVVVGESMIAGLPTDNEGLPPSGVTPRHALYIHFSSGTTGKPKGSIIEHCSYSSSAAATCRAMDLSPHPDSANRVLHFASHSYDQCIGEMLGTIMHGGCLCIPSDFERNNDVVGAINKYHCTRATFTPSFGRLVSPADVPCLRVVVVGGEAMAEQDVEHWHGVQLFNAYGPSETTVSSCIKRSPGIDGSDHRSIGHGIEATRYYITEPGNPEQRAPLGGLGEIVIDGPTVAREYLKEPEKSKAAFVDRPAWLRDLHGAVPAGRKLYRTGDMARYASNGEIIFLGRQDTQVKLRSQRLELGEVDHHISRLLPASAEVVSDVVVSATSSTPMLAAFIRLKNNAPHEEGNANLLDGDAAMSSEWAALRDRIDGQLAKLLPGYMIPSVYVPLKRLPFTRSHKVERKQLRALIAAFSADQLATFSQAARHKRLPTNAMERQMRAQWALVLGMEAESVSIDDNFFRLGGDSIDAMKLVATVRAQGVHLTMAIVFQHPRLMDMCLAATTGSTMGRGDDVIPPFSLVEAALLDGLRQEACRQCRISPALIDDIYPCTPLQEGMLAVSMKRPGMEMAQMSFTLPARVKLDRFRRSWEAAVRRNAILRTRLISTEDGAFQVVTNEQVEWTSAYGLQEYLRCDRAQPMADGDRLTRFALVADGGESNETHCVLTVHHALYDGWSWALLERAVEDAYSGEPPLKAPPFNRFVRYLQHQARDEAGVEFWKDELSDCDAAVFPALPTAGHEPTADALIQRHVELAPSAITTATLLRAAWALVVSAHTGRNDVVFGATVTGRTAPVAGIEQMLGPTFVTVPFRVRVDRTEPPASFLQRVQEQAGAMQPYEHVGLPAIARASAAAAEACKFQNVLVVQAGAGEEDLHRADGGGVLGERKDRDAGLGTFNNYALMFECAPCRGGVKINASFDPRLLNHVQMRRVVDQFAHTAHELLRHASAADTHPIQIQALDLVSPEDYAEIAEWNRCPPPVIERRVHDIIGQRVAAAPDAEAVCAWDGSLTYRQLNDYAGRVAVKLRELGASAGGIVPVAFEKSMWAVVAMLAVLKSGAAFALLDPVQHQASRVQELAAQVSAKVVVCSPAHANIFEGHVDRIIQLSPSTVNRLPTGQPPNDTCTPDDFACVMFTSGSTGTPKAILHNHSGLASSFEAFGPCLNVNPGSRVFQFAAYAFDASVGDNLATLMQGGCVCVPSDADRMGDFAGAFARLRANYVHVTPSLGRQLEPDELPGLRTLMLGGEMLQQTELRRWAHRARLITAYGPAESSLCVAGTLAPGVREPPNLGFPVGCRLWVADAEDCTRLAPVGVVGQLVVEGPVNAAGGYLNDAERTAKSFLVPGSDRYTRWAPGNGIATSQRMFRTGDLVRYASDGTVEFVERADTQIKLRGQRVEVAEVECAMLEALRAAGFHDDSAVGQLSPTDGASVLAAFLCFDGRKASPDVLQRLLSAITTALSGRLLPYMIPTVIVPIEAMPRTASNKIDRKQLRALGAALTPDQLASFSRRDGRAGRRPATSPEKTLCMLVARALGVSEDRVYADDVFARLGGDSIQGMRLVATAREYGLSFTVADLFKAPDIAALAKQSATELTAADPAAATSTTTMDRRRSSGFTRRFMFEVVARAQGWDAHKIRDLYPCTPLQEGLMSLSLERHGAYVSHNVFELPAGLDAERFRSAWARIVADNAILRTRIVQLEGSGATVQVVLDEPPQWKIDEGASLAQVIEQERRIKTELGAPLNRWREVVEPGSGKRWLVWTAHHSTYDGWSMKLVIEQVEAAYRGGTVNHPLLSPRPAFRRFVSDVEATAERSRVFWAKAFEGQALTTFPPPPGPEYRPRVTRFESQKVDICRKKASGITTPTLIRAAWALLLQQHSDGEDANGRSAVLFGTVSSGRSSSSLPGIERVVGPTMCALPAAVHVDESQSVGQYLDSVQTAWLEALPHEHFGLQNLARLGGVARSACAFGNLLVVQPRELRDATNSEVMGHWQDSENETGFFSYPLTCQCSLDDSGADVMLGWDDNIIPPHRGAWLLRQFVHLVRLLAEAEAENCNQPLAELAVPGPADWDQLHLWNDLAQSLQAAPSPENSMCVSDRMSARARAEPDRQAICSWEVDFSYLEVDELSDRLALHLVALGVTHETLVPFCFDKSAWAIISVLAVLKAGGAFVPLDPSYPRPWLQDVVDQTRAKLIVASPGRGALCASLGARAVEVSAALLDSIPAPSGDFRSQAQLNSTACVIFTSGSTGRPKGVVTTHASLSRGATDHGQALRINRDARVLHFASYVFDASIMEMLTTLSHGGCVCVPSPEERATDITAAMARTNANWALFTPSFARTLDPERVCRQLRTLVVGGEAAAPDTLATWADRLHLINAYGPAENCVITSVAAGLRPSDHASRIGRPVSGRCWVVRPQSGKSQDRLALAPLGAVGELVVEAETLAQGYLNEPEKTAEAFVANAGWTEAAGKRLYRTGDLVRYDADGSLCYVGRKDSMIKLRGQRMELGPIEALIRQETSAVGVEIKAVAVDQITAPGRPGAQLLAAFLGLAAQEEEPRVLDLAEHIRTAFVSLQARLAKQLPAHMVPTMFVPLTQIPLTLAGKTDRKRLRALVAGLSAQQAAHCCLTVSSAAHTPRAPPTTPAERILHALWVEVLQLPADAVGKEDGFFQLGGDSISAMRLATLAREREGLRLTVASIFTNTTLADMAKAARSLDDALECADEQQNGDGTLASPDAPLHEAIAKVVSQRFDNGDIEDVATATDYQAWTWAATHLRSRGYNNYLTLKGKEGYSLAPDRMAAACRALVRRHQILRTVFVPHEQALLQVALRADTGATLGLVEEIWEGDERAVIDRDMQTPRSLSSSPVHFFVTKAGGLVIRIAHALYDGISLPVLLRDLKAAYNNEPSSPPGAPFSHYARILRQRDSSAAEQYWRNLLLDSSGITEVVAGGSAPSYKHLMASSESALAHANAAALSRSGVTAASLVKAAWAATLAQISDGDEADITFGSVTVGRSDAQLHQDAVGPCMNILPVRARVGPQTRARELVGRVHDQYVAGLPHEWLGFRQIIEKCSDWPRWARWSSIVQHNNFAVTLDAAVASPAATGRSGPGAPDWQLESFAPAHDVADVWILSEPVPEAGSLRIEINFCKETLGETIARQILGLLCKNVESLGEALAEGAEEVLVLSRGSERMPVIPVPIAATETANGVCVSEDEDGPAMFEKAQAIVERAWSEVFPASAHAKDSQLRPEDIAFYELWGEAVLAAAHLRDVYHRATHGQLELAVEDLMDAPTRRAQIALILEKLRSMDAA</sequence>
<dbReference type="NCBIfam" id="TIGR01733">
    <property type="entry name" value="AA-adenyl-dom"/>
    <property type="match status" value="1"/>
</dbReference>
<evidence type="ECO:0000313" key="6">
    <source>
        <dbReference type="Proteomes" id="UP000774617"/>
    </source>
</evidence>
<dbReference type="Pfam" id="PF00501">
    <property type="entry name" value="AMP-binding"/>
    <property type="match status" value="4"/>
</dbReference>